<organism evidence="1">
    <name type="scientific">Cyanobacterium aponinum AL20115</name>
    <dbReference type="NCBI Taxonomy" id="3090662"/>
    <lineage>
        <taxon>Bacteria</taxon>
        <taxon>Bacillati</taxon>
        <taxon>Cyanobacteriota</taxon>
        <taxon>Cyanophyceae</taxon>
        <taxon>Oscillatoriophycideae</taxon>
        <taxon>Chroococcales</taxon>
        <taxon>Geminocystaceae</taxon>
        <taxon>Cyanobacterium</taxon>
    </lineage>
</organism>
<proteinExistence type="predicted"/>
<accession>A0AAF0ZFC3</accession>
<sequence length="47" mass="5526">MISNTLIFMSISLSSPKIGFMHNEEKNLEKYCLTMMRSLIIKMRLCK</sequence>
<dbReference type="EMBL" id="CP138348">
    <property type="protein sequence ID" value="WPF87812.1"/>
    <property type="molecule type" value="Genomic_DNA"/>
</dbReference>
<reference evidence="1" key="1">
    <citation type="submission" date="2023-11" db="EMBL/GenBank/DDBJ databases">
        <title>Genome sequence of Cyanobacterium aponinum BCRC AL20115.</title>
        <authorList>
            <person name="Chang H.-Y."/>
            <person name="Lin K.-M."/>
            <person name="Hsueh H.-T."/>
            <person name="Chu H.-A."/>
            <person name="Kuo C.-H."/>
        </authorList>
    </citation>
    <scope>NUCLEOTIDE SEQUENCE</scope>
    <source>
        <strain evidence="1">AL20115</strain>
    </source>
</reference>
<gene>
    <name evidence="1" type="ORF">SAY89_13535</name>
</gene>
<name>A0AAF0ZFC3_9CHRO</name>
<evidence type="ECO:0000313" key="1">
    <source>
        <dbReference type="EMBL" id="WPF87812.1"/>
    </source>
</evidence>
<protein>
    <submittedName>
        <fullName evidence="1">Uncharacterized protein</fullName>
    </submittedName>
</protein>
<dbReference type="AlphaFoldDB" id="A0AAF0ZFC3"/>
<dbReference type="RefSeq" id="WP_165776001.1">
    <property type="nucleotide sequence ID" value="NZ_CP138348.1"/>
</dbReference>